<evidence type="ECO:0000313" key="3">
    <source>
        <dbReference type="Proteomes" id="UP001589810"/>
    </source>
</evidence>
<evidence type="ECO:0000313" key="2">
    <source>
        <dbReference type="EMBL" id="MFC0546155.1"/>
    </source>
</evidence>
<dbReference type="InterPro" id="IPR036894">
    <property type="entry name" value="YbaB-like_sf"/>
</dbReference>
<reference evidence="2 3" key="1">
    <citation type="submission" date="2024-09" db="EMBL/GenBank/DDBJ databases">
        <authorList>
            <person name="Sun Q."/>
            <person name="Mori K."/>
        </authorList>
    </citation>
    <scope>NUCLEOTIDE SEQUENCE [LARGE SCALE GENOMIC DNA]</scope>
    <source>
        <strain evidence="2 3">TBRC 1432</strain>
    </source>
</reference>
<dbReference type="InterPro" id="IPR004401">
    <property type="entry name" value="YbaB/EbfC"/>
</dbReference>
<proteinExistence type="predicted"/>
<dbReference type="EMBL" id="JBHLUD010000011">
    <property type="protein sequence ID" value="MFC0546155.1"/>
    <property type="molecule type" value="Genomic_DNA"/>
</dbReference>
<name>A0ABV6N0Q8_9PSEU</name>
<gene>
    <name evidence="2" type="ORF">ACFFH7_31885</name>
</gene>
<keyword evidence="1" id="KW-0175">Coiled coil</keyword>
<dbReference type="Proteomes" id="UP001589810">
    <property type="component" value="Unassembled WGS sequence"/>
</dbReference>
<dbReference type="RefSeq" id="WP_273943290.1">
    <property type="nucleotide sequence ID" value="NZ_CP097263.1"/>
</dbReference>
<accession>A0ABV6N0Q8</accession>
<organism evidence="2 3">
    <name type="scientific">Kutzneria chonburiensis</name>
    <dbReference type="NCBI Taxonomy" id="1483604"/>
    <lineage>
        <taxon>Bacteria</taxon>
        <taxon>Bacillati</taxon>
        <taxon>Actinomycetota</taxon>
        <taxon>Actinomycetes</taxon>
        <taxon>Pseudonocardiales</taxon>
        <taxon>Pseudonocardiaceae</taxon>
        <taxon>Kutzneria</taxon>
    </lineage>
</organism>
<protein>
    <submittedName>
        <fullName evidence="2">YbaB/EbfC family nucleoid-associated protein</fullName>
    </submittedName>
</protein>
<evidence type="ECO:0000256" key="1">
    <source>
        <dbReference type="SAM" id="Coils"/>
    </source>
</evidence>
<dbReference type="Pfam" id="PF02575">
    <property type="entry name" value="YbaB_DNA_bd"/>
    <property type="match status" value="1"/>
</dbReference>
<dbReference type="Gene3D" id="3.30.1310.10">
    <property type="entry name" value="Nucleoid-associated protein YbaB-like domain"/>
    <property type="match status" value="1"/>
</dbReference>
<feature type="coiled-coil region" evidence="1">
    <location>
        <begin position="1"/>
        <end position="28"/>
    </location>
</feature>
<keyword evidence="3" id="KW-1185">Reference proteome</keyword>
<dbReference type="SUPFAM" id="SSF82607">
    <property type="entry name" value="YbaB-like"/>
    <property type="match status" value="1"/>
</dbReference>
<comment type="caution">
    <text evidence="2">The sequence shown here is derived from an EMBL/GenBank/DDBJ whole genome shotgun (WGS) entry which is preliminary data.</text>
</comment>
<sequence>MSEYDDAVQKLMADYQQQLEKLGEHQRKMSELTGVGVSQRKQVSVTVGAQGQLMELKFLTDSYRDMAPTELSNLIIDTFSTARDDLIKQQRELMAANAPAGVNVSALFGSDADLTKAMPRNPFMSDELREYVDNGRIPGVSDD</sequence>